<gene>
    <name evidence="2" type="ORF">Mal15_56850</name>
</gene>
<accession>A0A5B9MRF0</accession>
<evidence type="ECO:0000313" key="2">
    <source>
        <dbReference type="EMBL" id="QEG01608.1"/>
    </source>
</evidence>
<feature type="region of interest" description="Disordered" evidence="1">
    <location>
        <begin position="101"/>
        <end position="130"/>
    </location>
</feature>
<feature type="region of interest" description="Disordered" evidence="1">
    <location>
        <begin position="1"/>
        <end position="29"/>
    </location>
</feature>
<evidence type="ECO:0000256" key="1">
    <source>
        <dbReference type="SAM" id="MobiDB-lite"/>
    </source>
</evidence>
<dbReference type="Proteomes" id="UP000321353">
    <property type="component" value="Chromosome"/>
</dbReference>
<name>A0A5B9MRF0_9BACT</name>
<dbReference type="EMBL" id="CP036264">
    <property type="protein sequence ID" value="QEG01608.1"/>
    <property type="molecule type" value="Genomic_DNA"/>
</dbReference>
<reference evidence="2 3" key="1">
    <citation type="submission" date="2019-02" db="EMBL/GenBank/DDBJ databases">
        <title>Planctomycetal bacteria perform biofilm scaping via a novel small molecule.</title>
        <authorList>
            <person name="Jeske O."/>
            <person name="Boedeker C."/>
            <person name="Wiegand S."/>
            <person name="Breitling P."/>
            <person name="Kallscheuer N."/>
            <person name="Jogler M."/>
            <person name="Rohde M."/>
            <person name="Petersen J."/>
            <person name="Medema M.H."/>
            <person name="Surup F."/>
            <person name="Jogler C."/>
        </authorList>
    </citation>
    <scope>NUCLEOTIDE SEQUENCE [LARGE SCALE GENOMIC DNA]</scope>
    <source>
        <strain evidence="2 3">Mal15</strain>
    </source>
</reference>
<protein>
    <submittedName>
        <fullName evidence="2">Uncharacterized protein</fullName>
    </submittedName>
</protein>
<dbReference type="AlphaFoldDB" id="A0A5B9MRF0"/>
<proteinExistence type="predicted"/>
<sequence length="210" mass="22889">MSPTRRGVAGSPTNAPGLNDATDGARTRGKIRRILTDHRVGMNYSARKAGPQGSLAEAMFGDRYATGFTGSVGQRADGSTGMMSSYAKARQKMSPVQLALNDASAERRAKRKQEAKALRQKRVADRRQARLQSQQPGVMLIPLLAYLTGQDPQAAAELAVDLRGQDLRARADQVSQAMKARDVESNAGLRDLEWLSDLLDLRTKMRLHGD</sequence>
<keyword evidence="3" id="KW-1185">Reference proteome</keyword>
<evidence type="ECO:0000313" key="3">
    <source>
        <dbReference type="Proteomes" id="UP000321353"/>
    </source>
</evidence>
<dbReference type="KEGG" id="smam:Mal15_56850"/>
<feature type="compositionally biased region" description="Basic and acidic residues" evidence="1">
    <location>
        <begin position="104"/>
        <end position="128"/>
    </location>
</feature>
<organism evidence="2 3">
    <name type="scientific">Stieleria maiorica</name>
    <dbReference type="NCBI Taxonomy" id="2795974"/>
    <lineage>
        <taxon>Bacteria</taxon>
        <taxon>Pseudomonadati</taxon>
        <taxon>Planctomycetota</taxon>
        <taxon>Planctomycetia</taxon>
        <taxon>Pirellulales</taxon>
        <taxon>Pirellulaceae</taxon>
        <taxon>Stieleria</taxon>
    </lineage>
</organism>